<dbReference type="InterPro" id="IPR008571">
    <property type="entry name" value="HerA-like"/>
</dbReference>
<gene>
    <name evidence="3" type="ORF">AYJ54_24370</name>
</gene>
<dbReference type="InterPro" id="IPR002789">
    <property type="entry name" value="HerA_central"/>
</dbReference>
<dbReference type="PANTHER" id="PTHR42957:SF1">
    <property type="entry name" value="HELICASE MJ1565-RELATED"/>
    <property type="match status" value="1"/>
</dbReference>
<dbReference type="STRING" id="1505087.AYJ54_24370"/>
<dbReference type="SUPFAM" id="SSF52540">
    <property type="entry name" value="P-loop containing nucleoside triphosphate hydrolases"/>
    <property type="match status" value="1"/>
</dbReference>
<feature type="region of interest" description="Disordered" evidence="1">
    <location>
        <begin position="567"/>
        <end position="601"/>
    </location>
</feature>
<feature type="compositionally biased region" description="Basic and acidic residues" evidence="1">
    <location>
        <begin position="569"/>
        <end position="594"/>
    </location>
</feature>
<feature type="domain" description="Helicase HerA central" evidence="2">
    <location>
        <begin position="134"/>
        <end position="294"/>
    </location>
</feature>
<dbReference type="EMBL" id="LUUB01000086">
    <property type="protein sequence ID" value="OAF04326.1"/>
    <property type="molecule type" value="Genomic_DNA"/>
</dbReference>
<feature type="compositionally biased region" description="Basic and acidic residues" evidence="1">
    <location>
        <begin position="632"/>
        <end position="643"/>
    </location>
</feature>
<evidence type="ECO:0000259" key="2">
    <source>
        <dbReference type="Pfam" id="PF01935"/>
    </source>
</evidence>
<dbReference type="Gene3D" id="3.40.50.300">
    <property type="entry name" value="P-loop containing nucleotide triphosphate hydrolases"/>
    <property type="match status" value="2"/>
</dbReference>
<sequence>MRSDPTLIGTVQDVAGTSVSVALVTNTATGLTFFKGESYRIGQVGSFVRIPLGYTSLFGIVSQVGAGAAPERDSDEHPWGNQWLKVQLVGERGREGRFERGVSQHPTINDPVHIVTEEDLRDIYGPGDPVDFVTVGHLASAESIPALVDINKLITRHSAVVGTTGAGKSTTVAGLLAALSNHKRYPSARIVVLDIHGEYSKALEDRSTVFRIMPDTSRNEKPLCIPFWALSFAELVKLSFGDLGEQPLAAATDAIVALKREALNAQPREGVDAERVTVDSPVPFCIHKLWFDFHQREHRTVIPNPGAGVDEVQSAYLLGTDGKPIQVGDAMSVTAPIYRTVKTTGPANERVQWGPDPIGMRQQLAVLASKLRDPQLGFLFNPGAWRPDPDGKVGKDLDALLRDWIGGSEPITILDLSGIPSTVLNDLVGALLRILYDALFWARNLPEGGRERPLLFVLEEAHTYLAREDKARIGAAGTAARRIAKEGRKYGVGVMIVSQRPSEIDPTILSQCGTIFAMRLANDTDRGQVSGAAADNLKGLFDMLPVLRTGEAIIVGEAVSLPIRTLIDPPEKNRRPDSGDPRVVVRGDPNKDGFEGEGGWAIPRHDEDYAIVMRQWRQQSPYYVHKSSAATKPKETKKPGAKS</sequence>
<dbReference type="Proteomes" id="UP000076959">
    <property type="component" value="Unassembled WGS sequence"/>
</dbReference>
<dbReference type="OrthoDB" id="9806951at2"/>
<feature type="region of interest" description="Disordered" evidence="1">
    <location>
        <begin position="622"/>
        <end position="643"/>
    </location>
</feature>
<dbReference type="RefSeq" id="WP_063705318.1">
    <property type="nucleotide sequence ID" value="NZ_LUUB01000086.1"/>
</dbReference>
<dbReference type="Pfam" id="PF01935">
    <property type="entry name" value="DUF87"/>
    <property type="match status" value="1"/>
</dbReference>
<keyword evidence="4" id="KW-1185">Reference proteome</keyword>
<organism evidence="3 4">
    <name type="scientific">Bradyrhizobium centrolobii</name>
    <dbReference type="NCBI Taxonomy" id="1505087"/>
    <lineage>
        <taxon>Bacteria</taxon>
        <taxon>Pseudomonadati</taxon>
        <taxon>Pseudomonadota</taxon>
        <taxon>Alphaproteobacteria</taxon>
        <taxon>Hyphomicrobiales</taxon>
        <taxon>Nitrobacteraceae</taxon>
        <taxon>Bradyrhizobium</taxon>
    </lineage>
</organism>
<comment type="caution">
    <text evidence="3">The sequence shown here is derived from an EMBL/GenBank/DDBJ whole genome shotgun (WGS) entry which is preliminary data.</text>
</comment>
<name>A0A176YDP3_9BRAD</name>
<dbReference type="PANTHER" id="PTHR42957">
    <property type="entry name" value="HELICASE MJ1565-RELATED"/>
    <property type="match status" value="1"/>
</dbReference>
<protein>
    <recommendedName>
        <fullName evidence="2">Helicase HerA central domain-containing protein</fullName>
    </recommendedName>
</protein>
<reference evidence="3 4" key="1">
    <citation type="submission" date="2016-03" db="EMBL/GenBank/DDBJ databases">
        <title>Draft Genome Sequence of the Strain BR 10245 (Bradyrhizobium sp.) isolated from nodules of Centrolobium paraense.</title>
        <authorList>
            <person name="Simoes-Araujo J.L.Sr."/>
            <person name="Barauna A.C."/>
            <person name="Silva K."/>
            <person name="Zilli J.E."/>
        </authorList>
    </citation>
    <scope>NUCLEOTIDE SEQUENCE [LARGE SCALE GENOMIC DNA]</scope>
    <source>
        <strain evidence="3 4">BR 10245</strain>
    </source>
</reference>
<evidence type="ECO:0000313" key="4">
    <source>
        <dbReference type="Proteomes" id="UP000076959"/>
    </source>
</evidence>
<dbReference type="AlphaFoldDB" id="A0A176YDP3"/>
<dbReference type="InterPro" id="IPR027417">
    <property type="entry name" value="P-loop_NTPase"/>
</dbReference>
<proteinExistence type="predicted"/>
<evidence type="ECO:0000256" key="1">
    <source>
        <dbReference type="SAM" id="MobiDB-lite"/>
    </source>
</evidence>
<dbReference type="CDD" id="cd01127">
    <property type="entry name" value="TrwB_TraG_TraD_VirD4"/>
    <property type="match status" value="1"/>
</dbReference>
<evidence type="ECO:0000313" key="3">
    <source>
        <dbReference type="EMBL" id="OAF04326.1"/>
    </source>
</evidence>
<accession>A0A176YDP3</accession>